<dbReference type="Gene3D" id="2.60.210.10">
    <property type="entry name" value="Apoptosis, Tumor Necrosis Factor Receptor Associated Protein 2, Chain A"/>
    <property type="match status" value="1"/>
</dbReference>
<evidence type="ECO:0000313" key="2">
    <source>
        <dbReference type="EMBL" id="GMS98367.1"/>
    </source>
</evidence>
<organism evidence="2 3">
    <name type="scientific">Pristionchus entomophagus</name>
    <dbReference type="NCBI Taxonomy" id="358040"/>
    <lineage>
        <taxon>Eukaryota</taxon>
        <taxon>Metazoa</taxon>
        <taxon>Ecdysozoa</taxon>
        <taxon>Nematoda</taxon>
        <taxon>Chromadorea</taxon>
        <taxon>Rhabditida</taxon>
        <taxon>Rhabditina</taxon>
        <taxon>Diplogasteromorpha</taxon>
        <taxon>Diplogasteroidea</taxon>
        <taxon>Neodiplogasteridae</taxon>
        <taxon>Pristionchus</taxon>
    </lineage>
</organism>
<accession>A0AAV5TVG1</accession>
<evidence type="ECO:0000313" key="3">
    <source>
        <dbReference type="Proteomes" id="UP001432027"/>
    </source>
</evidence>
<dbReference type="InterPro" id="IPR002083">
    <property type="entry name" value="MATH/TRAF_dom"/>
</dbReference>
<sequence length="295" mass="34064">DNVSVIEEYDGDRYSQVIEVGGLPWRLLVSRGDDGLSINLECMIKPSKSWRIKVDAEFILINSDISKNITSKVKLTISHSLDFSGPFPYILDDWEDLIDKDMGFIRDDQIIIEVNFSIIKMEGIKTIPRVDFTDPNEPRHDVTLIIEGEKIYASKQYLALNSPFFHALFYGNFNEKNKKEIELKDVNRDEFLEMLHTLYPSYRKISTDQIEYLLELGDRFQVAYVIDFVQKCINSCDLYLPDMPRIANQYGLKIDNSLWRGDIQPDMEKCVPPNEPVDFSDPNEPRHDVALVIGG</sequence>
<gene>
    <name evidence="2" type="ORF">PENTCL1PPCAC_20542</name>
</gene>
<dbReference type="SMART" id="SM00225">
    <property type="entry name" value="BTB"/>
    <property type="match status" value="1"/>
</dbReference>
<feature type="non-terminal residue" evidence="2">
    <location>
        <position position="295"/>
    </location>
</feature>
<comment type="caution">
    <text evidence="2">The sequence shown here is derived from an EMBL/GenBank/DDBJ whole genome shotgun (WGS) entry which is preliminary data.</text>
</comment>
<protein>
    <recommendedName>
        <fullName evidence="1">BTB domain-containing protein</fullName>
    </recommendedName>
</protein>
<dbReference type="PANTHER" id="PTHR47022:SF1">
    <property type="entry name" value="BTB AND MATH DOMAIN-CONTAINING PROTEIN 36-RELATED"/>
    <property type="match status" value="1"/>
</dbReference>
<dbReference type="SUPFAM" id="SSF54695">
    <property type="entry name" value="POZ domain"/>
    <property type="match status" value="1"/>
</dbReference>
<reference evidence="2" key="1">
    <citation type="submission" date="2023-10" db="EMBL/GenBank/DDBJ databases">
        <title>Genome assembly of Pristionchus species.</title>
        <authorList>
            <person name="Yoshida K."/>
            <person name="Sommer R.J."/>
        </authorList>
    </citation>
    <scope>NUCLEOTIDE SEQUENCE</scope>
    <source>
        <strain evidence="2">RS0144</strain>
    </source>
</reference>
<proteinExistence type="predicted"/>
<name>A0AAV5TVG1_9BILA</name>
<dbReference type="PANTHER" id="PTHR47022">
    <property type="entry name" value="BTB AND MATH DOMAIN-CONTAINING PROTEIN 36-RELATED"/>
    <property type="match status" value="1"/>
</dbReference>
<dbReference type="PROSITE" id="PS50097">
    <property type="entry name" value="BTB"/>
    <property type="match status" value="1"/>
</dbReference>
<dbReference type="InterPro" id="IPR008974">
    <property type="entry name" value="TRAF-like"/>
</dbReference>
<dbReference type="Gene3D" id="3.30.710.10">
    <property type="entry name" value="Potassium Channel Kv1.1, Chain A"/>
    <property type="match status" value="1"/>
</dbReference>
<evidence type="ECO:0000259" key="1">
    <source>
        <dbReference type="PROSITE" id="PS50097"/>
    </source>
</evidence>
<feature type="non-terminal residue" evidence="2">
    <location>
        <position position="1"/>
    </location>
</feature>
<dbReference type="Pfam" id="PF00917">
    <property type="entry name" value="MATH"/>
    <property type="match status" value="1"/>
</dbReference>
<dbReference type="InterPro" id="IPR011333">
    <property type="entry name" value="SKP1/BTB/POZ_sf"/>
</dbReference>
<feature type="domain" description="BTB" evidence="1">
    <location>
        <begin position="140"/>
        <end position="207"/>
    </location>
</feature>
<dbReference type="Proteomes" id="UP001432027">
    <property type="component" value="Unassembled WGS sequence"/>
</dbReference>
<dbReference type="CDD" id="cd18186">
    <property type="entry name" value="BTB_POZ_ZBTB_KLHL-like"/>
    <property type="match status" value="1"/>
</dbReference>
<dbReference type="CDD" id="cd00121">
    <property type="entry name" value="MATH"/>
    <property type="match status" value="1"/>
</dbReference>
<dbReference type="SUPFAM" id="SSF49599">
    <property type="entry name" value="TRAF domain-like"/>
    <property type="match status" value="1"/>
</dbReference>
<dbReference type="EMBL" id="BTSX01000005">
    <property type="protein sequence ID" value="GMS98367.1"/>
    <property type="molecule type" value="Genomic_DNA"/>
</dbReference>
<keyword evidence="3" id="KW-1185">Reference proteome</keyword>
<dbReference type="InterPro" id="IPR000210">
    <property type="entry name" value="BTB/POZ_dom"/>
</dbReference>
<dbReference type="Pfam" id="PF00651">
    <property type="entry name" value="BTB"/>
    <property type="match status" value="1"/>
</dbReference>
<dbReference type="AlphaFoldDB" id="A0AAV5TVG1"/>